<reference evidence="2" key="2">
    <citation type="submission" date="2022-01" db="EMBL/GenBank/DDBJ databases">
        <authorList>
            <person name="Yamashiro T."/>
            <person name="Shiraishi A."/>
            <person name="Satake H."/>
            <person name="Nakayama K."/>
        </authorList>
    </citation>
    <scope>NUCLEOTIDE SEQUENCE</scope>
</reference>
<proteinExistence type="predicted"/>
<dbReference type="EMBL" id="BQNB010011812">
    <property type="protein sequence ID" value="GJS95471.1"/>
    <property type="molecule type" value="Genomic_DNA"/>
</dbReference>
<sequence>MPPLPVSSPVPVLSPSPPASPIRPLGYRAAMIRLRAEAASTSHSLPLPPPFILSPTRLDAPSLGIPPPLPISIPTSSPPLLLPFGSHREDRPEVTLPPRKRLDIALGPGYEVGESSSAVAARPTRGLRADYGFVATMDREIRHDPKREVGYGITDSWDEIVETLQGALVSTETELGRHMTSFETRVRQDTDEIYTRLDDEQSQRQLLAGRLNMLFKDKRAHAYTRHQMEAEARLSREAWGRSMDASDLACGEVMSLRTTVLGQMLKIRELHAADRKRQAVILKMLKADHRRSAEMRELRKTNHTRTGDHLAGAGDSPTGTSGSITGTCHNTTGTGYRTTGTAGTHWRSCTARAARGGW</sequence>
<evidence type="ECO:0000313" key="3">
    <source>
        <dbReference type="Proteomes" id="UP001151760"/>
    </source>
</evidence>
<accession>A0ABQ5A169</accession>
<organism evidence="2 3">
    <name type="scientific">Tanacetum coccineum</name>
    <dbReference type="NCBI Taxonomy" id="301880"/>
    <lineage>
        <taxon>Eukaryota</taxon>
        <taxon>Viridiplantae</taxon>
        <taxon>Streptophyta</taxon>
        <taxon>Embryophyta</taxon>
        <taxon>Tracheophyta</taxon>
        <taxon>Spermatophyta</taxon>
        <taxon>Magnoliopsida</taxon>
        <taxon>eudicotyledons</taxon>
        <taxon>Gunneridae</taxon>
        <taxon>Pentapetalae</taxon>
        <taxon>asterids</taxon>
        <taxon>campanulids</taxon>
        <taxon>Asterales</taxon>
        <taxon>Asteraceae</taxon>
        <taxon>Asteroideae</taxon>
        <taxon>Anthemideae</taxon>
        <taxon>Anthemidinae</taxon>
        <taxon>Tanacetum</taxon>
    </lineage>
</organism>
<protein>
    <submittedName>
        <fullName evidence="2">Uncharacterized protein</fullName>
    </submittedName>
</protein>
<name>A0ABQ5A169_9ASTR</name>
<feature type="compositionally biased region" description="Basic and acidic residues" evidence="1">
    <location>
        <begin position="299"/>
        <end position="308"/>
    </location>
</feature>
<evidence type="ECO:0000313" key="2">
    <source>
        <dbReference type="EMBL" id="GJS95471.1"/>
    </source>
</evidence>
<feature type="compositionally biased region" description="Low complexity" evidence="1">
    <location>
        <begin position="314"/>
        <end position="329"/>
    </location>
</feature>
<evidence type="ECO:0000256" key="1">
    <source>
        <dbReference type="SAM" id="MobiDB-lite"/>
    </source>
</evidence>
<reference evidence="2" key="1">
    <citation type="journal article" date="2022" name="Int. J. Mol. Sci.">
        <title>Draft Genome of Tanacetum Coccineum: Genomic Comparison of Closely Related Tanacetum-Family Plants.</title>
        <authorList>
            <person name="Yamashiro T."/>
            <person name="Shiraishi A."/>
            <person name="Nakayama K."/>
            <person name="Satake H."/>
        </authorList>
    </citation>
    <scope>NUCLEOTIDE SEQUENCE</scope>
</reference>
<comment type="caution">
    <text evidence="2">The sequence shown here is derived from an EMBL/GenBank/DDBJ whole genome shotgun (WGS) entry which is preliminary data.</text>
</comment>
<keyword evidence="3" id="KW-1185">Reference proteome</keyword>
<gene>
    <name evidence="2" type="ORF">Tco_0802439</name>
</gene>
<feature type="region of interest" description="Disordered" evidence="1">
    <location>
        <begin position="299"/>
        <end position="329"/>
    </location>
</feature>
<dbReference type="Proteomes" id="UP001151760">
    <property type="component" value="Unassembled WGS sequence"/>
</dbReference>